<name>A0A1R3S058_ASPC5</name>
<dbReference type="Proteomes" id="UP000188318">
    <property type="component" value="Unassembled WGS sequence"/>
</dbReference>
<dbReference type="EMBL" id="KV907494">
    <property type="protein sequence ID" value="OOG00078.1"/>
    <property type="molecule type" value="Genomic_DNA"/>
</dbReference>
<keyword evidence="2" id="KW-1185">Reference proteome</keyword>
<protein>
    <submittedName>
        <fullName evidence="1">Uncharacterized protein</fullName>
    </submittedName>
</protein>
<evidence type="ECO:0000313" key="2">
    <source>
        <dbReference type="Proteomes" id="UP000188318"/>
    </source>
</evidence>
<reference evidence="2" key="1">
    <citation type="journal article" date="2017" name="Genome Biol.">
        <title>Comparative genomics reveals high biological diversity and specific adaptations in the industrially and medically important fungal genus Aspergillus.</title>
        <authorList>
            <person name="de Vries R.P."/>
            <person name="Riley R."/>
            <person name="Wiebenga A."/>
            <person name="Aguilar-Osorio G."/>
            <person name="Amillis S."/>
            <person name="Uchima C.A."/>
            <person name="Anderluh G."/>
            <person name="Asadollahi M."/>
            <person name="Askin M."/>
            <person name="Barry K."/>
            <person name="Battaglia E."/>
            <person name="Bayram O."/>
            <person name="Benocci T."/>
            <person name="Braus-Stromeyer S.A."/>
            <person name="Caldana C."/>
            <person name="Canovas D."/>
            <person name="Cerqueira G.C."/>
            <person name="Chen F."/>
            <person name="Chen W."/>
            <person name="Choi C."/>
            <person name="Clum A."/>
            <person name="Dos Santos R.A."/>
            <person name="Damasio A.R."/>
            <person name="Diallinas G."/>
            <person name="Emri T."/>
            <person name="Fekete E."/>
            <person name="Flipphi M."/>
            <person name="Freyberg S."/>
            <person name="Gallo A."/>
            <person name="Gournas C."/>
            <person name="Habgood R."/>
            <person name="Hainaut M."/>
            <person name="Harispe M.L."/>
            <person name="Henrissat B."/>
            <person name="Hilden K.S."/>
            <person name="Hope R."/>
            <person name="Hossain A."/>
            <person name="Karabika E."/>
            <person name="Karaffa L."/>
            <person name="Karanyi Z."/>
            <person name="Krasevec N."/>
            <person name="Kuo A."/>
            <person name="Kusch H."/>
            <person name="LaButti K."/>
            <person name="Lagendijk E.L."/>
            <person name="Lapidus A."/>
            <person name="Levasseur A."/>
            <person name="Lindquist E."/>
            <person name="Lipzen A."/>
            <person name="Logrieco A.F."/>
            <person name="MacCabe A."/>
            <person name="Maekelae M.R."/>
            <person name="Malavazi I."/>
            <person name="Melin P."/>
            <person name="Meyer V."/>
            <person name="Mielnichuk N."/>
            <person name="Miskei M."/>
            <person name="Molnar A.P."/>
            <person name="Mule G."/>
            <person name="Ngan C.Y."/>
            <person name="Orejas M."/>
            <person name="Orosz E."/>
            <person name="Ouedraogo J.P."/>
            <person name="Overkamp K.M."/>
            <person name="Park H.-S."/>
            <person name="Perrone G."/>
            <person name="Piumi F."/>
            <person name="Punt P.J."/>
            <person name="Ram A.F."/>
            <person name="Ramon A."/>
            <person name="Rauscher S."/>
            <person name="Record E."/>
            <person name="Riano-Pachon D.M."/>
            <person name="Robert V."/>
            <person name="Roehrig J."/>
            <person name="Ruller R."/>
            <person name="Salamov A."/>
            <person name="Salih N.S."/>
            <person name="Samson R.A."/>
            <person name="Sandor E."/>
            <person name="Sanguinetti M."/>
            <person name="Schuetze T."/>
            <person name="Sepcic K."/>
            <person name="Shelest E."/>
            <person name="Sherlock G."/>
            <person name="Sophianopoulou V."/>
            <person name="Squina F.M."/>
            <person name="Sun H."/>
            <person name="Susca A."/>
            <person name="Todd R.B."/>
            <person name="Tsang A."/>
            <person name="Unkles S.E."/>
            <person name="van de Wiele N."/>
            <person name="van Rossen-Uffink D."/>
            <person name="Oliveira J.V."/>
            <person name="Vesth T.C."/>
            <person name="Visser J."/>
            <person name="Yu J.-H."/>
            <person name="Zhou M."/>
            <person name="Andersen M.R."/>
            <person name="Archer D.B."/>
            <person name="Baker S.E."/>
            <person name="Benoit I."/>
            <person name="Brakhage A.A."/>
            <person name="Braus G.H."/>
            <person name="Fischer R."/>
            <person name="Frisvad J.C."/>
            <person name="Goldman G.H."/>
            <person name="Houbraken J."/>
            <person name="Oakley B."/>
            <person name="Pocsi I."/>
            <person name="Scazzocchio C."/>
            <person name="Seiboth B."/>
            <person name="vanKuyk P.A."/>
            <person name="Wortman J."/>
            <person name="Dyer P.S."/>
            <person name="Grigoriev I.V."/>
        </authorList>
    </citation>
    <scope>NUCLEOTIDE SEQUENCE [LARGE SCALE GENOMIC DNA]</scope>
    <source>
        <strain evidence="2">ITEM 5010</strain>
    </source>
</reference>
<gene>
    <name evidence="1" type="ORF">ASPCADRAFT_126950</name>
</gene>
<sequence length="173" mass="19546">MASGDLVKHVSRMLENGITSWSWPVAVIGGTIGPEACRLTTHYLAWSLWADSARRRTWSIDSRTHYYAQIGRLYLADTELVFPSAVLGLNHQDTNIPLPDFHARMNPLHILCRHRAVKIGSPLLWSVRQTTGLFEFKPCVMDAYIRAKSPSAQILVGQTSHIFFWKNENPGFA</sequence>
<dbReference type="VEuPathDB" id="FungiDB:ASPCADRAFT_126950"/>
<proteinExistence type="predicted"/>
<accession>A0A1R3S058</accession>
<dbReference type="AlphaFoldDB" id="A0A1R3S058"/>
<organism evidence="1 2">
    <name type="scientific">Aspergillus carbonarius (strain ITEM 5010)</name>
    <dbReference type="NCBI Taxonomy" id="602072"/>
    <lineage>
        <taxon>Eukaryota</taxon>
        <taxon>Fungi</taxon>
        <taxon>Dikarya</taxon>
        <taxon>Ascomycota</taxon>
        <taxon>Pezizomycotina</taxon>
        <taxon>Eurotiomycetes</taxon>
        <taxon>Eurotiomycetidae</taxon>
        <taxon>Eurotiales</taxon>
        <taxon>Aspergillaceae</taxon>
        <taxon>Aspergillus</taxon>
        <taxon>Aspergillus subgen. Circumdati</taxon>
    </lineage>
</organism>
<evidence type="ECO:0000313" key="1">
    <source>
        <dbReference type="EMBL" id="OOG00078.1"/>
    </source>
</evidence>